<proteinExistence type="predicted"/>
<gene>
    <name evidence="1" type="ORF">H9807_06165</name>
</gene>
<organism evidence="1 2">
    <name type="scientific">Candidatus Bacteroides merdavium</name>
    <dbReference type="NCBI Taxonomy" id="2838472"/>
    <lineage>
        <taxon>Bacteria</taxon>
        <taxon>Pseudomonadati</taxon>
        <taxon>Bacteroidota</taxon>
        <taxon>Bacteroidia</taxon>
        <taxon>Bacteroidales</taxon>
        <taxon>Bacteroidaceae</taxon>
        <taxon>Bacteroides</taxon>
    </lineage>
</organism>
<reference evidence="1" key="1">
    <citation type="journal article" date="2021" name="PeerJ">
        <title>Extensive microbial diversity within the chicken gut microbiome revealed by metagenomics and culture.</title>
        <authorList>
            <person name="Gilroy R."/>
            <person name="Ravi A."/>
            <person name="Getino M."/>
            <person name="Pursley I."/>
            <person name="Horton D.L."/>
            <person name="Alikhan N.F."/>
            <person name="Baker D."/>
            <person name="Gharbi K."/>
            <person name="Hall N."/>
            <person name="Watson M."/>
            <person name="Adriaenssens E.M."/>
            <person name="Foster-Nyarko E."/>
            <person name="Jarju S."/>
            <person name="Secka A."/>
            <person name="Antonio M."/>
            <person name="Oren A."/>
            <person name="Chaudhuri R.R."/>
            <person name="La Ragione R."/>
            <person name="Hildebrand F."/>
            <person name="Pallen M.J."/>
        </authorList>
    </citation>
    <scope>NUCLEOTIDE SEQUENCE</scope>
    <source>
        <strain evidence="1">CHK118-2852</strain>
    </source>
</reference>
<evidence type="ECO:0000313" key="1">
    <source>
        <dbReference type="EMBL" id="HIZ91685.1"/>
    </source>
</evidence>
<sequence>MKMFWLFWIKYWRVKGQDGKYYCIAKDHAGSKENSLTEFGKALILFESESFVLGG</sequence>
<reference evidence="1" key="2">
    <citation type="submission" date="2021-04" db="EMBL/GenBank/DDBJ databases">
        <authorList>
            <person name="Gilroy R."/>
        </authorList>
    </citation>
    <scope>NUCLEOTIDE SEQUENCE</scope>
    <source>
        <strain evidence="1">CHK118-2852</strain>
    </source>
</reference>
<accession>A0A9D2KD73</accession>
<dbReference type="Proteomes" id="UP000824108">
    <property type="component" value="Unassembled WGS sequence"/>
</dbReference>
<evidence type="ECO:0000313" key="2">
    <source>
        <dbReference type="Proteomes" id="UP000824108"/>
    </source>
</evidence>
<name>A0A9D2KD73_9BACE</name>
<dbReference type="AlphaFoldDB" id="A0A9D2KD73"/>
<comment type="caution">
    <text evidence="1">The sequence shown here is derived from an EMBL/GenBank/DDBJ whole genome shotgun (WGS) entry which is preliminary data.</text>
</comment>
<dbReference type="EMBL" id="DXAV01000052">
    <property type="protein sequence ID" value="HIZ91685.1"/>
    <property type="molecule type" value="Genomic_DNA"/>
</dbReference>
<protein>
    <submittedName>
        <fullName evidence="1">Uncharacterized protein</fullName>
    </submittedName>
</protein>